<dbReference type="InterPro" id="IPR038071">
    <property type="entry name" value="UROD/MetE-like_sf"/>
</dbReference>
<dbReference type="Gene3D" id="3.20.20.210">
    <property type="match status" value="1"/>
</dbReference>
<dbReference type="Pfam" id="PF01208">
    <property type="entry name" value="URO-D"/>
    <property type="match status" value="1"/>
</dbReference>
<dbReference type="GO" id="GO:0004853">
    <property type="term" value="F:uroporphyrinogen decarboxylase activity"/>
    <property type="evidence" value="ECO:0007669"/>
    <property type="project" value="InterPro"/>
</dbReference>
<evidence type="ECO:0000259" key="1">
    <source>
        <dbReference type="PROSITE" id="PS00906"/>
    </source>
</evidence>
<dbReference type="SUPFAM" id="SSF51726">
    <property type="entry name" value="UROD/MetE-like"/>
    <property type="match status" value="1"/>
</dbReference>
<feature type="domain" description="Uroporphyrinogen decarboxylase (URO-D)" evidence="1">
    <location>
        <begin position="19"/>
        <end position="28"/>
    </location>
</feature>
<sequence length="343" mass="39542">MPNQLFTNAVNRIPQKIPPIWFMRQAGRYHSHYQTLKKRHSFGELCKTPKLAAQTALGPINEFDFDVAILFSDILFPLEALGMKLEFNPGPIFKNLLKSDNYHELTSPKEAIRHMEFQGEAIRQTRDLLDNEKSLIGFVGGPWTVLSYAVGINKGEFYEEGFHNEFLNKALYEKIFPLIKKNISLQLNSGAEIIMIFDTSAGSISDKETYEIYSRDIYNYLIEPHDGKVGYFSKHPFESEFFMQEMNNSETKLAGIGVDQNKTLSYWLNNTNTGFIQGNFNPETLSKPLDDFKRDFDEYIGQVESMSEEERSGWVCGLGHGVLKTTPEENVHFFIRKIREIFR</sequence>
<proteinExistence type="predicted"/>
<accession>A0A381NYD6</accession>
<protein>
    <recommendedName>
        <fullName evidence="1">Uroporphyrinogen decarboxylase (URO-D) domain-containing protein</fullName>
    </recommendedName>
</protein>
<gene>
    <name evidence="2" type="ORF">METZ01_LOCUS12495</name>
</gene>
<name>A0A381NYD6_9ZZZZ</name>
<reference evidence="2" key="1">
    <citation type="submission" date="2018-05" db="EMBL/GenBank/DDBJ databases">
        <authorList>
            <person name="Lanie J.A."/>
            <person name="Ng W.-L."/>
            <person name="Kazmierczak K.M."/>
            <person name="Andrzejewski T.M."/>
            <person name="Davidsen T.M."/>
            <person name="Wayne K.J."/>
            <person name="Tettelin H."/>
            <person name="Glass J.I."/>
            <person name="Rusch D."/>
            <person name="Podicherti R."/>
            <person name="Tsui H.-C.T."/>
            <person name="Winkler M.E."/>
        </authorList>
    </citation>
    <scope>NUCLEOTIDE SEQUENCE</scope>
</reference>
<dbReference type="InterPro" id="IPR000257">
    <property type="entry name" value="Uroporphyrinogen_deCOase"/>
</dbReference>
<dbReference type="AlphaFoldDB" id="A0A381NYD6"/>
<dbReference type="EMBL" id="UINC01000689">
    <property type="protein sequence ID" value="SUZ59641.1"/>
    <property type="molecule type" value="Genomic_DNA"/>
</dbReference>
<dbReference type="GO" id="GO:0005829">
    <property type="term" value="C:cytosol"/>
    <property type="evidence" value="ECO:0007669"/>
    <property type="project" value="TreeGrafter"/>
</dbReference>
<evidence type="ECO:0000313" key="2">
    <source>
        <dbReference type="EMBL" id="SUZ59641.1"/>
    </source>
</evidence>
<organism evidence="2">
    <name type="scientific">marine metagenome</name>
    <dbReference type="NCBI Taxonomy" id="408172"/>
    <lineage>
        <taxon>unclassified sequences</taxon>
        <taxon>metagenomes</taxon>
        <taxon>ecological metagenomes</taxon>
    </lineage>
</organism>
<dbReference type="PANTHER" id="PTHR21091">
    <property type="entry name" value="METHYLTETRAHYDROFOLATE:HOMOCYSTEINE METHYLTRANSFERASE RELATED"/>
    <property type="match status" value="1"/>
</dbReference>
<dbReference type="PANTHER" id="PTHR21091:SF169">
    <property type="entry name" value="UROPORPHYRINOGEN DECARBOXYLASE"/>
    <property type="match status" value="1"/>
</dbReference>
<dbReference type="PROSITE" id="PS00906">
    <property type="entry name" value="UROD_1"/>
    <property type="match status" value="1"/>
</dbReference>
<dbReference type="GO" id="GO:0006783">
    <property type="term" value="P:heme biosynthetic process"/>
    <property type="evidence" value="ECO:0007669"/>
    <property type="project" value="TreeGrafter"/>
</dbReference>